<feature type="transmembrane region" description="Helical" evidence="1">
    <location>
        <begin position="86"/>
        <end position="105"/>
    </location>
</feature>
<evidence type="ECO:0000313" key="3">
    <source>
        <dbReference type="Proteomes" id="UP000315215"/>
    </source>
</evidence>
<protein>
    <submittedName>
        <fullName evidence="2">TIGR02206 family membrane protein</fullName>
    </submittedName>
</protein>
<name>A0A516KL56_9BACI</name>
<keyword evidence="1" id="KW-0812">Transmembrane</keyword>
<feature type="transmembrane region" description="Helical" evidence="1">
    <location>
        <begin position="189"/>
        <end position="210"/>
    </location>
</feature>
<gene>
    <name evidence="2" type="ORF">FN924_06480</name>
</gene>
<evidence type="ECO:0000256" key="1">
    <source>
        <dbReference type="SAM" id="Phobius"/>
    </source>
</evidence>
<feature type="transmembrane region" description="Helical" evidence="1">
    <location>
        <begin position="147"/>
        <end position="165"/>
    </location>
</feature>
<dbReference type="NCBIfam" id="TIGR02206">
    <property type="entry name" value="intg_mem_TP0381"/>
    <property type="match status" value="1"/>
</dbReference>
<organism evidence="2 3">
    <name type="scientific">Radiobacillus deserti</name>
    <dbReference type="NCBI Taxonomy" id="2594883"/>
    <lineage>
        <taxon>Bacteria</taxon>
        <taxon>Bacillati</taxon>
        <taxon>Bacillota</taxon>
        <taxon>Bacilli</taxon>
        <taxon>Bacillales</taxon>
        <taxon>Bacillaceae</taxon>
        <taxon>Radiobacillus</taxon>
    </lineage>
</organism>
<dbReference type="Pfam" id="PF14808">
    <property type="entry name" value="TMEM164"/>
    <property type="match status" value="1"/>
</dbReference>
<feature type="transmembrane region" description="Helical" evidence="1">
    <location>
        <begin position="60"/>
        <end position="79"/>
    </location>
</feature>
<dbReference type="KEGG" id="aqt:FN924_06480"/>
<reference evidence="2 3" key="1">
    <citation type="submission" date="2019-07" db="EMBL/GenBank/DDBJ databases">
        <authorList>
            <person name="Li J."/>
        </authorList>
    </citation>
    <scope>NUCLEOTIDE SEQUENCE [LARGE SCALE GENOMIC DNA]</scope>
    <source>
        <strain evidence="2 3">TKL69</strain>
    </source>
</reference>
<dbReference type="Proteomes" id="UP000315215">
    <property type="component" value="Chromosome"/>
</dbReference>
<keyword evidence="1" id="KW-0472">Membrane</keyword>
<keyword evidence="3" id="KW-1185">Reference proteome</keyword>
<proteinExistence type="predicted"/>
<dbReference type="EMBL" id="CP041666">
    <property type="protein sequence ID" value="QDP42122.1"/>
    <property type="molecule type" value="Genomic_DNA"/>
</dbReference>
<feature type="transmembrane region" description="Helical" evidence="1">
    <location>
        <begin position="117"/>
        <end position="140"/>
    </location>
</feature>
<sequence>MLALYFIGILWMIMLRKELKLPSTLSQTIRWSFFILLILSEFTYQWWAAVNDVWNLQEHMPLHLCGVASITGMLSLLTYNKRLVRFTFFIGIIPAFLALITPELYYGYDHYRFWKFFIHHIVISWTGLYLILSSSIRITLRSVIQSFMYLVFYACVIGFIINPLLDSNYLYLSNKPTASTPLDLLGSGFSYYINLGLVALTVFLLLYGCYRFFQKKTKAS</sequence>
<dbReference type="AlphaFoldDB" id="A0A516KL56"/>
<dbReference type="InterPro" id="IPR011737">
    <property type="entry name" value="CHP02206_TP0381"/>
</dbReference>
<keyword evidence="1" id="KW-1133">Transmembrane helix</keyword>
<accession>A0A516KL56</accession>
<feature type="transmembrane region" description="Helical" evidence="1">
    <location>
        <begin position="29"/>
        <end position="48"/>
    </location>
</feature>
<evidence type="ECO:0000313" key="2">
    <source>
        <dbReference type="EMBL" id="QDP42122.1"/>
    </source>
</evidence>
<dbReference type="OrthoDB" id="9813172at2"/>